<name>A0A318RLS3_WILLI</name>
<dbReference type="InterPro" id="IPR036388">
    <property type="entry name" value="WH-like_DNA-bd_sf"/>
</dbReference>
<protein>
    <recommendedName>
        <fullName evidence="3">Helix-turn-helix protein</fullName>
    </recommendedName>
</protein>
<dbReference type="InterPro" id="IPR036390">
    <property type="entry name" value="WH_DNA-bd_sf"/>
</dbReference>
<dbReference type="SUPFAM" id="SSF46785">
    <property type="entry name" value="Winged helix' DNA-binding domain"/>
    <property type="match status" value="1"/>
</dbReference>
<evidence type="ECO:0000313" key="2">
    <source>
        <dbReference type="Proteomes" id="UP000247591"/>
    </source>
</evidence>
<sequence length="230" mass="24500">MNLGYGQRWSNQRRRADAEANISKLSGAGHGKPLQIVRNYVNIELVPGKRPIDPPTAELAERLREVEARLTALEEKTPSADAGTMDSNHRKGAQDNRFWVLEGLREQLGGASGGLIYSGIAPTAAGPVEWQYGHTAQEILELDDDHAAIVADRLAALGSPIRLQLLLAVLGGTTSVADLSALEAMGTTGQVYHHVRILSAAGWLRPAGRGAVQVPPDRVVPAMLALASAL</sequence>
<proteinExistence type="predicted"/>
<organism evidence="1 2">
    <name type="scientific">Williamsia limnetica</name>
    <dbReference type="NCBI Taxonomy" id="882452"/>
    <lineage>
        <taxon>Bacteria</taxon>
        <taxon>Bacillati</taxon>
        <taxon>Actinomycetota</taxon>
        <taxon>Actinomycetes</taxon>
        <taxon>Mycobacteriales</taxon>
        <taxon>Nocardiaceae</taxon>
        <taxon>Williamsia</taxon>
    </lineage>
</organism>
<evidence type="ECO:0008006" key="3">
    <source>
        <dbReference type="Google" id="ProtNLM"/>
    </source>
</evidence>
<accession>A0A318RLS3</accession>
<dbReference type="Proteomes" id="UP000247591">
    <property type="component" value="Unassembled WGS sequence"/>
</dbReference>
<evidence type="ECO:0000313" key="1">
    <source>
        <dbReference type="EMBL" id="PYE19263.1"/>
    </source>
</evidence>
<dbReference type="Gene3D" id="1.10.10.10">
    <property type="entry name" value="Winged helix-like DNA-binding domain superfamily/Winged helix DNA-binding domain"/>
    <property type="match status" value="1"/>
</dbReference>
<dbReference type="InterPro" id="IPR011991">
    <property type="entry name" value="ArsR-like_HTH"/>
</dbReference>
<dbReference type="CDD" id="cd00090">
    <property type="entry name" value="HTH_ARSR"/>
    <property type="match status" value="1"/>
</dbReference>
<dbReference type="AlphaFoldDB" id="A0A318RLS3"/>
<gene>
    <name evidence="1" type="ORF">DFR67_103175</name>
</gene>
<dbReference type="EMBL" id="QJSP01000003">
    <property type="protein sequence ID" value="PYE19263.1"/>
    <property type="molecule type" value="Genomic_DNA"/>
</dbReference>
<reference evidence="1 2" key="1">
    <citation type="submission" date="2018-06" db="EMBL/GenBank/DDBJ databases">
        <title>Genomic Encyclopedia of Type Strains, Phase IV (KMG-IV): sequencing the most valuable type-strain genomes for metagenomic binning, comparative biology and taxonomic classification.</title>
        <authorList>
            <person name="Goeker M."/>
        </authorList>
    </citation>
    <scope>NUCLEOTIDE SEQUENCE [LARGE SCALE GENOMIC DNA]</scope>
    <source>
        <strain evidence="1 2">DSM 45521</strain>
    </source>
</reference>
<keyword evidence="2" id="KW-1185">Reference proteome</keyword>
<comment type="caution">
    <text evidence="1">The sequence shown here is derived from an EMBL/GenBank/DDBJ whole genome shotgun (WGS) entry which is preliminary data.</text>
</comment>